<dbReference type="InParanoid" id="E9HZW3"/>
<dbReference type="AlphaFoldDB" id="E9HZW3"/>
<name>E9HZW3_DAPPU</name>
<gene>
    <name evidence="1" type="ORF">DAPPUDRAFT_119935</name>
</gene>
<protein>
    <submittedName>
        <fullName evidence="1">Uncharacterized protein</fullName>
    </submittedName>
</protein>
<keyword evidence="2" id="KW-1185">Reference proteome</keyword>
<evidence type="ECO:0000313" key="1">
    <source>
        <dbReference type="EMBL" id="EFX62715.1"/>
    </source>
</evidence>
<organism evidence="1 2">
    <name type="scientific">Daphnia pulex</name>
    <name type="common">Water flea</name>
    <dbReference type="NCBI Taxonomy" id="6669"/>
    <lineage>
        <taxon>Eukaryota</taxon>
        <taxon>Metazoa</taxon>
        <taxon>Ecdysozoa</taxon>
        <taxon>Arthropoda</taxon>
        <taxon>Crustacea</taxon>
        <taxon>Branchiopoda</taxon>
        <taxon>Diplostraca</taxon>
        <taxon>Cladocera</taxon>
        <taxon>Anomopoda</taxon>
        <taxon>Daphniidae</taxon>
        <taxon>Daphnia</taxon>
    </lineage>
</organism>
<accession>E9HZW3</accession>
<dbReference type="Proteomes" id="UP000000305">
    <property type="component" value="Unassembled WGS sequence"/>
</dbReference>
<sequence>MEHAETNIVAALMNLVTNTGLGRFPEITTLIDNWQDAANLDPNAPRPTIISNIINEVNQNVTEDDMSRIVEEFLQSWNIEAKLFACASCGMKAFEMGADQAHSVPIDQLSSLLMSDTDMEELLSIPLKFSWCLVTTKSHTQPPDAAPQPETTTN</sequence>
<dbReference type="HOGENOM" id="CLU_1706013_0_0_1"/>
<reference evidence="1 2" key="1">
    <citation type="journal article" date="2011" name="Science">
        <title>The ecoresponsive genome of Daphnia pulex.</title>
        <authorList>
            <person name="Colbourne J.K."/>
            <person name="Pfrender M.E."/>
            <person name="Gilbert D."/>
            <person name="Thomas W.K."/>
            <person name="Tucker A."/>
            <person name="Oakley T.H."/>
            <person name="Tokishita S."/>
            <person name="Aerts A."/>
            <person name="Arnold G.J."/>
            <person name="Basu M.K."/>
            <person name="Bauer D.J."/>
            <person name="Caceres C.E."/>
            <person name="Carmel L."/>
            <person name="Casola C."/>
            <person name="Choi J.H."/>
            <person name="Detter J.C."/>
            <person name="Dong Q."/>
            <person name="Dusheyko S."/>
            <person name="Eads B.D."/>
            <person name="Frohlich T."/>
            <person name="Geiler-Samerotte K.A."/>
            <person name="Gerlach D."/>
            <person name="Hatcher P."/>
            <person name="Jogdeo S."/>
            <person name="Krijgsveld J."/>
            <person name="Kriventseva E.V."/>
            <person name="Kultz D."/>
            <person name="Laforsch C."/>
            <person name="Lindquist E."/>
            <person name="Lopez J."/>
            <person name="Manak J.R."/>
            <person name="Muller J."/>
            <person name="Pangilinan J."/>
            <person name="Patwardhan R.P."/>
            <person name="Pitluck S."/>
            <person name="Pritham E.J."/>
            <person name="Rechtsteiner A."/>
            <person name="Rho M."/>
            <person name="Rogozin I.B."/>
            <person name="Sakarya O."/>
            <person name="Salamov A."/>
            <person name="Schaack S."/>
            <person name="Shapiro H."/>
            <person name="Shiga Y."/>
            <person name="Skalitzky C."/>
            <person name="Smith Z."/>
            <person name="Souvorov A."/>
            <person name="Sung W."/>
            <person name="Tang Z."/>
            <person name="Tsuchiya D."/>
            <person name="Tu H."/>
            <person name="Vos H."/>
            <person name="Wang M."/>
            <person name="Wolf Y.I."/>
            <person name="Yamagata H."/>
            <person name="Yamada T."/>
            <person name="Ye Y."/>
            <person name="Shaw J.R."/>
            <person name="Andrews J."/>
            <person name="Crease T.J."/>
            <person name="Tang H."/>
            <person name="Lucas S.M."/>
            <person name="Robertson H.M."/>
            <person name="Bork P."/>
            <person name="Koonin E.V."/>
            <person name="Zdobnov E.M."/>
            <person name="Grigoriev I.V."/>
            <person name="Lynch M."/>
            <person name="Boore J.L."/>
        </authorList>
    </citation>
    <scope>NUCLEOTIDE SEQUENCE [LARGE SCALE GENOMIC DNA]</scope>
</reference>
<dbReference type="OrthoDB" id="6394484at2759"/>
<evidence type="ECO:0000313" key="2">
    <source>
        <dbReference type="Proteomes" id="UP000000305"/>
    </source>
</evidence>
<dbReference type="EMBL" id="GL733424">
    <property type="protein sequence ID" value="EFX62715.1"/>
    <property type="molecule type" value="Genomic_DNA"/>
</dbReference>
<dbReference type="KEGG" id="dpx:DAPPUDRAFT_119935"/>
<proteinExistence type="predicted"/>
<dbReference type="PhylomeDB" id="E9HZW3"/>